<reference evidence="1 2" key="1">
    <citation type="submission" date="2023-08" db="EMBL/GenBank/DDBJ databases">
        <title>A Necator americanus chromosomal reference genome.</title>
        <authorList>
            <person name="Ilik V."/>
            <person name="Petrzelkova K.J."/>
            <person name="Pardy F."/>
            <person name="Fuh T."/>
            <person name="Niatou-Singa F.S."/>
            <person name="Gouil Q."/>
            <person name="Baker L."/>
            <person name="Ritchie M.E."/>
            <person name="Jex A.R."/>
            <person name="Gazzola D."/>
            <person name="Li H."/>
            <person name="Toshio Fujiwara R."/>
            <person name="Zhan B."/>
            <person name="Aroian R.V."/>
            <person name="Pafco B."/>
            <person name="Schwarz E.M."/>
        </authorList>
    </citation>
    <scope>NUCLEOTIDE SEQUENCE [LARGE SCALE GENOMIC DNA]</scope>
    <source>
        <strain evidence="1 2">Aroian</strain>
        <tissue evidence="1">Whole animal</tissue>
    </source>
</reference>
<keyword evidence="2" id="KW-1185">Reference proteome</keyword>
<dbReference type="Proteomes" id="UP001303046">
    <property type="component" value="Unassembled WGS sequence"/>
</dbReference>
<proteinExistence type="predicted"/>
<gene>
    <name evidence="1" type="primary">Necator_chrIII.g10620</name>
    <name evidence="1" type="ORF">RB195_009855</name>
</gene>
<evidence type="ECO:0000313" key="1">
    <source>
        <dbReference type="EMBL" id="KAK6742239.1"/>
    </source>
</evidence>
<comment type="caution">
    <text evidence="1">The sequence shown here is derived from an EMBL/GenBank/DDBJ whole genome shotgun (WGS) entry which is preliminary data.</text>
</comment>
<protein>
    <submittedName>
        <fullName evidence="1">Uncharacterized protein</fullName>
    </submittedName>
</protein>
<evidence type="ECO:0000313" key="2">
    <source>
        <dbReference type="Proteomes" id="UP001303046"/>
    </source>
</evidence>
<accession>A0ABR1CV85</accession>
<sequence>MLGTILKNGMEGLKWNDMGAELMADSFVPLMTSFLQLLASPRQMIMLVEFDGKQGIDKSECSIHAYLSREMDKMLDQTFERGGEKQAAWEACKSVEASIEEYQEQAAPCSPL</sequence>
<name>A0ABR1CV85_NECAM</name>
<dbReference type="EMBL" id="JAVFWL010000003">
    <property type="protein sequence ID" value="KAK6742239.1"/>
    <property type="molecule type" value="Genomic_DNA"/>
</dbReference>
<organism evidence="1 2">
    <name type="scientific">Necator americanus</name>
    <name type="common">Human hookworm</name>
    <dbReference type="NCBI Taxonomy" id="51031"/>
    <lineage>
        <taxon>Eukaryota</taxon>
        <taxon>Metazoa</taxon>
        <taxon>Ecdysozoa</taxon>
        <taxon>Nematoda</taxon>
        <taxon>Chromadorea</taxon>
        <taxon>Rhabditida</taxon>
        <taxon>Rhabditina</taxon>
        <taxon>Rhabditomorpha</taxon>
        <taxon>Strongyloidea</taxon>
        <taxon>Ancylostomatidae</taxon>
        <taxon>Bunostominae</taxon>
        <taxon>Necator</taxon>
    </lineage>
</organism>